<organism evidence="4 5">
    <name type="scientific">Dekkera bruxellensis</name>
    <name type="common">Brettanomyces custersii</name>
    <dbReference type="NCBI Taxonomy" id="5007"/>
    <lineage>
        <taxon>Eukaryota</taxon>
        <taxon>Fungi</taxon>
        <taxon>Dikarya</taxon>
        <taxon>Ascomycota</taxon>
        <taxon>Saccharomycotina</taxon>
        <taxon>Pichiomycetes</taxon>
        <taxon>Pichiales</taxon>
        <taxon>Pichiaceae</taxon>
        <taxon>Brettanomyces</taxon>
    </lineage>
</organism>
<protein>
    <submittedName>
        <fullName evidence="4">DEBR0S1_01706g1_1</fullName>
    </submittedName>
</protein>
<dbReference type="Proteomes" id="UP000478008">
    <property type="component" value="Unassembled WGS sequence"/>
</dbReference>
<evidence type="ECO:0000313" key="3">
    <source>
        <dbReference type="EMBL" id="KAF6013231.1"/>
    </source>
</evidence>
<sequence length="230" mass="25656">MGILRFAGRTIVSSGFFAAGFVMCAHAWPSSKGDDPKVMSARNKETLSLFNSVQNSAIFQRLIDDSSFRMLISSDLIPEAHRVNHVGLGLLNSPKKINIGPLIFINPEKGEMYSFCRLNSNLVGTDGKIHNGVISTLMDESLCFCGFPKLPSKRGVTARLNINYHAKAAPDSMVMLVAKVTNHHNRKCVINGHIETYDEKSLKKPEVIADGECILVQPKWFKYFDWVHLF</sequence>
<dbReference type="SUPFAM" id="SSF54637">
    <property type="entry name" value="Thioesterase/thiol ester dehydrase-isomerase"/>
    <property type="match status" value="1"/>
</dbReference>
<dbReference type="STRING" id="5007.A0A3F2XYQ5"/>
<feature type="domain" description="Thioesterase" evidence="2">
    <location>
        <begin position="127"/>
        <end position="200"/>
    </location>
</feature>
<reference evidence="3 6" key="2">
    <citation type="journal article" date="2020" name="Appl. Microbiol. Biotechnol.">
        <title>Targeted gene deletion in Brettanomyces bruxellensis with an expression-free CRISPR-Cas9 system.</title>
        <authorList>
            <person name="Varela C."/>
            <person name="Bartel C."/>
            <person name="Onetto C."/>
            <person name="Borneman A."/>
        </authorList>
    </citation>
    <scope>NUCLEOTIDE SEQUENCE [LARGE SCALE GENOMIC DNA]</scope>
    <source>
        <strain evidence="3 6">AWRI1613</strain>
    </source>
</reference>
<dbReference type="PANTHER" id="PTHR47260">
    <property type="entry name" value="UPF0644 PROTEIN PB2B4.06"/>
    <property type="match status" value="1"/>
</dbReference>
<evidence type="ECO:0000313" key="4">
    <source>
        <dbReference type="EMBL" id="VUG15859.1"/>
    </source>
</evidence>
<keyword evidence="1" id="KW-0732">Signal</keyword>
<evidence type="ECO:0000259" key="2">
    <source>
        <dbReference type="Pfam" id="PF03061"/>
    </source>
</evidence>
<dbReference type="InterPro" id="IPR029069">
    <property type="entry name" value="HotDog_dom_sf"/>
</dbReference>
<dbReference type="PANTHER" id="PTHR47260:SF4">
    <property type="entry name" value="MIOREX COMPLEX COMPONENT 3"/>
    <property type="match status" value="1"/>
</dbReference>
<evidence type="ECO:0000313" key="6">
    <source>
        <dbReference type="Proteomes" id="UP000568158"/>
    </source>
</evidence>
<proteinExistence type="predicted"/>
<feature type="signal peptide" evidence="1">
    <location>
        <begin position="1"/>
        <end position="27"/>
    </location>
</feature>
<keyword evidence="5" id="KW-1185">Reference proteome</keyword>
<name>A0A3F2XYQ5_DEKBR</name>
<dbReference type="CDD" id="cd03443">
    <property type="entry name" value="PaaI_thioesterase"/>
    <property type="match status" value="1"/>
</dbReference>
<reference evidence="4 5" key="1">
    <citation type="submission" date="2019-07" db="EMBL/GenBank/DDBJ databases">
        <authorList>
            <person name="Friedrich A."/>
            <person name="Schacherer J."/>
        </authorList>
    </citation>
    <scope>NUCLEOTIDE SEQUENCE [LARGE SCALE GENOMIC DNA]</scope>
</reference>
<dbReference type="InterPro" id="IPR006683">
    <property type="entry name" value="Thioestr_dom"/>
</dbReference>
<feature type="chain" id="PRO_5033377593" evidence="1">
    <location>
        <begin position="28"/>
        <end position="230"/>
    </location>
</feature>
<dbReference type="Gene3D" id="3.10.129.10">
    <property type="entry name" value="Hotdog Thioesterase"/>
    <property type="match status" value="1"/>
</dbReference>
<dbReference type="InterPro" id="IPR052061">
    <property type="entry name" value="PTE-AB_protein"/>
</dbReference>
<dbReference type="Pfam" id="PF03061">
    <property type="entry name" value="4HBT"/>
    <property type="match status" value="1"/>
</dbReference>
<dbReference type="EMBL" id="JABCYN010000022">
    <property type="protein sequence ID" value="KAF6013231.1"/>
    <property type="molecule type" value="Genomic_DNA"/>
</dbReference>
<dbReference type="Proteomes" id="UP000568158">
    <property type="component" value="Unassembled WGS sequence"/>
</dbReference>
<gene>
    <name evidence="4" type="ORF">DEBR0S1_01706G</name>
    <name evidence="3" type="ORF">HII12_001946</name>
</gene>
<accession>A0A3F2XYQ5</accession>
<dbReference type="AlphaFoldDB" id="A0A3F2XYQ5"/>
<evidence type="ECO:0000313" key="5">
    <source>
        <dbReference type="Proteomes" id="UP000478008"/>
    </source>
</evidence>
<evidence type="ECO:0000256" key="1">
    <source>
        <dbReference type="SAM" id="SignalP"/>
    </source>
</evidence>
<dbReference type="EMBL" id="CABFWN010000001">
    <property type="protein sequence ID" value="VUG15859.1"/>
    <property type="molecule type" value="Genomic_DNA"/>
</dbReference>